<protein>
    <submittedName>
        <fullName evidence="1">Uncharacterized protein</fullName>
    </submittedName>
</protein>
<dbReference type="RefSeq" id="WP_235132689.1">
    <property type="nucleotide sequence ID" value="NZ_JACSGT010000003.1"/>
</dbReference>
<reference evidence="1" key="1">
    <citation type="submission" date="2021-08" db="EMBL/GenBank/DDBJ databases">
        <title>Complete genome sequence of Chryseobacterium sp strain PS-8.</title>
        <authorList>
            <person name="Das S.K."/>
        </authorList>
    </citation>
    <scope>NUCLEOTIDE SEQUENCE</scope>
    <source>
        <strain evidence="1">PS-8</strain>
    </source>
</reference>
<dbReference type="Proteomes" id="UP001430374">
    <property type="component" value="Unassembled WGS sequence"/>
</dbReference>
<proteinExistence type="predicted"/>
<evidence type="ECO:0000313" key="2">
    <source>
        <dbReference type="Proteomes" id="UP001430374"/>
    </source>
</evidence>
<comment type="caution">
    <text evidence="1">The sequence shown here is derived from an EMBL/GenBank/DDBJ whole genome shotgun (WGS) entry which is preliminary data.</text>
</comment>
<dbReference type="EMBL" id="JACSGT010000003">
    <property type="protein sequence ID" value="MCF2221393.1"/>
    <property type="molecule type" value="Genomic_DNA"/>
</dbReference>
<accession>A0ABS9CAP4</accession>
<keyword evidence="2" id="KW-1185">Reference proteome</keyword>
<evidence type="ECO:0000313" key="1">
    <source>
        <dbReference type="EMBL" id="MCF2221393.1"/>
    </source>
</evidence>
<name>A0ABS9CAP4_9FLAO</name>
<gene>
    <name evidence="1" type="ORF">H9Q08_19070</name>
</gene>
<sequence length="203" mass="24449">MIKLFNVIEINPFKYSQEDYEIPELSYSSSSEERNDRWQKAISTLDLNLKLIEEDSYFVDIETIDDENLKIILKIVFDDRDIDIEEENYLMLFDGGILLKKDNELLLEPQCCADLEDIKNWEYIFENSSSDWSQLWIGHPWIFYKKENGKIQFSDYTEDLLNEWENRQSVFEVDELDLQIEINKIKERQIHFNDRVIKLLTEI</sequence>
<organism evidence="1 2">
    <name type="scientific">Chryseobacterium indicum</name>
    <dbReference type="NCBI Taxonomy" id="2766954"/>
    <lineage>
        <taxon>Bacteria</taxon>
        <taxon>Pseudomonadati</taxon>
        <taxon>Bacteroidota</taxon>
        <taxon>Flavobacteriia</taxon>
        <taxon>Flavobacteriales</taxon>
        <taxon>Weeksellaceae</taxon>
        <taxon>Chryseobacterium group</taxon>
        <taxon>Chryseobacterium</taxon>
    </lineage>
</organism>